<dbReference type="EMBL" id="CP002056">
    <property type="protein sequence ID" value="ADI30551.1"/>
    <property type="molecule type" value="Genomic_DNA"/>
</dbReference>
<protein>
    <recommendedName>
        <fullName evidence="7">Phosphatidate cytidylyltransferase</fullName>
        <ecNumber evidence="7">2.7.7.41</ecNumber>
    </recommendedName>
</protein>
<dbReference type="GO" id="GO:0004605">
    <property type="term" value="F:phosphatidate cytidylyltransferase activity"/>
    <property type="evidence" value="ECO:0007669"/>
    <property type="project" value="UniProtKB-EC"/>
</dbReference>
<proteinExistence type="inferred from homology"/>
<dbReference type="GO" id="GO:0005886">
    <property type="term" value="C:plasma membrane"/>
    <property type="evidence" value="ECO:0007669"/>
    <property type="project" value="TreeGrafter"/>
</dbReference>
<comment type="subcellular location">
    <subcellularLocation>
        <location evidence="1">Membrane</location>
        <topology evidence="1">Multi-pass membrane protein</topology>
    </subcellularLocation>
</comment>
<dbReference type="eggNOG" id="COG4589">
    <property type="taxonomic scope" value="Bacteria"/>
</dbReference>
<evidence type="ECO:0000256" key="4">
    <source>
        <dbReference type="ARBA" id="ARBA00022692"/>
    </source>
</evidence>
<dbReference type="PROSITE" id="PS01315">
    <property type="entry name" value="CDS"/>
    <property type="match status" value="1"/>
</dbReference>
<feature type="transmembrane region" description="Helical" evidence="8">
    <location>
        <begin position="144"/>
        <end position="165"/>
    </location>
</feature>
<keyword evidence="3 7" id="KW-0808">Transferase</keyword>
<name>D7DL80_METV0</name>
<sequence>MPINLQIALWGVVIVLITGTLIIWLKRVFRPSASDHELGLRMRSWWMMAGLFILAIAVNRTLGVLFFVLVSFLALKEYLSIIPTRSADKRVLLWAYLAIPLQYLWVWLGWYGMFIIFIPVYMFLLMPLRMLIEGETQGFLKAAGTLHWGLMTTVFLLSHAAYLLALPNQVNPAAGSAGILLFLVFLTQFNDIMQYVWGKLLGSIKVIPKVSPNKTLGGLLGGIVTTTMLSWLLAPYLTPLVGWEPLAAGVLIGLAGFVGDVSISAVKRDLGIKDTGNLIPGHGGILDRVDSLTYTAPLFFHFVYYLHY</sequence>
<keyword evidence="4 7" id="KW-0812">Transmembrane</keyword>
<dbReference type="STRING" id="666681.M301_2183"/>
<keyword evidence="5 8" id="KW-1133">Transmembrane helix</keyword>
<keyword evidence="10" id="KW-1185">Reference proteome</keyword>
<comment type="similarity">
    <text evidence="2 7">Belongs to the CDS family.</text>
</comment>
<evidence type="ECO:0000313" key="9">
    <source>
        <dbReference type="EMBL" id="ADI30551.1"/>
    </source>
</evidence>
<gene>
    <name evidence="9" type="ordered locus">M301_2183</name>
</gene>
<dbReference type="RefSeq" id="WP_013148859.1">
    <property type="nucleotide sequence ID" value="NC_014207.1"/>
</dbReference>
<reference evidence="9 10" key="2">
    <citation type="journal article" date="2011" name="J. Bacteriol.">
        <title>Genomes of three methylotrophs from a single niche uncover genetic and metabolic divergence of Methylophilaceae.</title>
        <authorList>
            <person name="Lapidus A."/>
            <person name="Clum A."/>
            <person name="Labutti K."/>
            <person name="Kaluzhnaya M.G."/>
            <person name="Lim S."/>
            <person name="Beck D.A."/>
            <person name="Glavina Del Rio T."/>
            <person name="Nolan M."/>
            <person name="Mavromatis K."/>
            <person name="Huntemann M."/>
            <person name="Lucas S."/>
            <person name="Lidstrom M.E."/>
            <person name="Ivanova N."/>
            <person name="Chistoserdova L."/>
        </authorList>
    </citation>
    <scope>NUCLEOTIDE SEQUENCE [LARGE SCALE GENOMIC DNA]</scope>
    <source>
        <strain evidence="9 10">301</strain>
    </source>
</reference>
<evidence type="ECO:0000256" key="7">
    <source>
        <dbReference type="RuleBase" id="RU003938"/>
    </source>
</evidence>
<dbReference type="KEGG" id="meh:M301_2183"/>
<dbReference type="GO" id="GO:0009273">
    <property type="term" value="P:peptidoglycan-based cell wall biogenesis"/>
    <property type="evidence" value="ECO:0007669"/>
    <property type="project" value="TreeGrafter"/>
</dbReference>
<comment type="pathway">
    <text evidence="7">Phospholipid metabolism; CDP-diacylglycerol biosynthesis; CDP-diacylglycerol from sn-glycerol 3-phosphate: step 3/3.</text>
</comment>
<dbReference type="HOGENOM" id="CLU_037294_3_0_4"/>
<evidence type="ECO:0000256" key="2">
    <source>
        <dbReference type="ARBA" id="ARBA00010185"/>
    </source>
</evidence>
<dbReference type="GO" id="GO:0016024">
    <property type="term" value="P:CDP-diacylglycerol biosynthetic process"/>
    <property type="evidence" value="ECO:0007669"/>
    <property type="project" value="UniProtKB-UniPathway"/>
</dbReference>
<dbReference type="Pfam" id="PF01148">
    <property type="entry name" value="CTP_transf_1"/>
    <property type="match status" value="1"/>
</dbReference>
<keyword evidence="7 9" id="KW-0548">Nucleotidyltransferase</keyword>
<evidence type="ECO:0000256" key="5">
    <source>
        <dbReference type="ARBA" id="ARBA00022989"/>
    </source>
</evidence>
<feature type="transmembrane region" description="Helical" evidence="8">
    <location>
        <begin position="177"/>
        <end position="196"/>
    </location>
</feature>
<evidence type="ECO:0000256" key="8">
    <source>
        <dbReference type="SAM" id="Phobius"/>
    </source>
</evidence>
<feature type="transmembrane region" description="Helical" evidence="8">
    <location>
        <begin position="45"/>
        <end position="70"/>
    </location>
</feature>
<evidence type="ECO:0000256" key="3">
    <source>
        <dbReference type="ARBA" id="ARBA00022679"/>
    </source>
</evidence>
<dbReference type="InterPro" id="IPR000374">
    <property type="entry name" value="PC_trans"/>
</dbReference>
<evidence type="ECO:0000256" key="6">
    <source>
        <dbReference type="ARBA" id="ARBA00023136"/>
    </source>
</evidence>
<dbReference type="PANTHER" id="PTHR43535">
    <property type="entry name" value="PHOSPHATIDATE CYTIDYLYLTRANSFERASE"/>
    <property type="match status" value="1"/>
</dbReference>
<comment type="catalytic activity">
    <reaction evidence="7">
        <text>a 1,2-diacyl-sn-glycero-3-phosphate + CTP + H(+) = a CDP-1,2-diacyl-sn-glycerol + diphosphate</text>
        <dbReference type="Rhea" id="RHEA:16229"/>
        <dbReference type="ChEBI" id="CHEBI:15378"/>
        <dbReference type="ChEBI" id="CHEBI:33019"/>
        <dbReference type="ChEBI" id="CHEBI:37563"/>
        <dbReference type="ChEBI" id="CHEBI:58332"/>
        <dbReference type="ChEBI" id="CHEBI:58608"/>
        <dbReference type="EC" id="2.7.7.41"/>
    </reaction>
</comment>
<dbReference type="EC" id="2.7.7.41" evidence="7"/>
<dbReference type="OrthoDB" id="9799199at2"/>
<dbReference type="UniPathway" id="UPA00557">
    <property type="reaction ID" value="UER00614"/>
</dbReference>
<keyword evidence="6 8" id="KW-0472">Membrane</keyword>
<feature type="transmembrane region" description="Helical" evidence="8">
    <location>
        <begin position="7"/>
        <end position="25"/>
    </location>
</feature>
<feature type="transmembrane region" description="Helical" evidence="8">
    <location>
        <begin position="114"/>
        <end position="132"/>
    </location>
</feature>
<evidence type="ECO:0000256" key="1">
    <source>
        <dbReference type="ARBA" id="ARBA00004141"/>
    </source>
</evidence>
<feature type="transmembrane region" description="Helical" evidence="8">
    <location>
        <begin position="216"/>
        <end position="234"/>
    </location>
</feature>
<dbReference type="PANTHER" id="PTHR43535:SF1">
    <property type="entry name" value="PHOSPHATIDATE CYTIDYLYLTRANSFERASE"/>
    <property type="match status" value="1"/>
</dbReference>
<dbReference type="AlphaFoldDB" id="D7DL80"/>
<evidence type="ECO:0000313" key="10">
    <source>
        <dbReference type="Proteomes" id="UP000000383"/>
    </source>
</evidence>
<feature type="transmembrane region" description="Helical" evidence="8">
    <location>
        <begin position="246"/>
        <end position="266"/>
    </location>
</feature>
<organism evidence="9 10">
    <name type="scientific">Methylotenera versatilis (strain 301)</name>
    <dbReference type="NCBI Taxonomy" id="666681"/>
    <lineage>
        <taxon>Bacteria</taxon>
        <taxon>Pseudomonadati</taxon>
        <taxon>Pseudomonadota</taxon>
        <taxon>Betaproteobacteria</taxon>
        <taxon>Nitrosomonadales</taxon>
        <taxon>Methylophilaceae</taxon>
        <taxon>Methylotenera</taxon>
    </lineage>
</organism>
<dbReference type="Proteomes" id="UP000000383">
    <property type="component" value="Chromosome"/>
</dbReference>
<accession>D7DL80</accession>
<feature type="transmembrane region" description="Helical" evidence="8">
    <location>
        <begin position="91"/>
        <end position="108"/>
    </location>
</feature>
<reference evidence="10" key="1">
    <citation type="submission" date="2010-05" db="EMBL/GenBank/DDBJ databases">
        <title>Complete sequence of Methylotenera sp. 301.</title>
        <authorList>
            <person name="Lucas S."/>
            <person name="Copeland A."/>
            <person name="Lapidus A."/>
            <person name="Cheng J.-F."/>
            <person name="Bruce D."/>
            <person name="Goodwin L."/>
            <person name="Pitluck S."/>
            <person name="Clum A."/>
            <person name="Land M."/>
            <person name="Hauser L."/>
            <person name="Kyrpides N."/>
            <person name="Ivanova N."/>
            <person name="Chistoservova L."/>
            <person name="Kalyuzhnaya M."/>
            <person name="Woyke T."/>
        </authorList>
    </citation>
    <scope>NUCLEOTIDE SEQUENCE [LARGE SCALE GENOMIC DNA]</scope>
    <source>
        <strain evidence="10">301</strain>
    </source>
</reference>